<comment type="subcellular location">
    <subcellularLocation>
        <location evidence="1">Cell membrane</location>
        <topology evidence="1">Multi-pass membrane protein</topology>
    </subcellularLocation>
</comment>
<dbReference type="Proteomes" id="UP001298753">
    <property type="component" value="Unassembled WGS sequence"/>
</dbReference>
<feature type="transmembrane region" description="Helical" evidence="8">
    <location>
        <begin position="185"/>
        <end position="204"/>
    </location>
</feature>
<comment type="similarity">
    <text evidence="2">Belongs to the auxin efflux carrier (TC 2.A.69) family.</text>
</comment>
<dbReference type="PANTHER" id="PTHR36838">
    <property type="entry name" value="AUXIN EFFLUX CARRIER FAMILY PROTEIN"/>
    <property type="match status" value="1"/>
</dbReference>
<evidence type="ECO:0000313" key="10">
    <source>
        <dbReference type="Proteomes" id="UP001298753"/>
    </source>
</evidence>
<dbReference type="PANTHER" id="PTHR36838:SF1">
    <property type="entry name" value="SLR1864 PROTEIN"/>
    <property type="match status" value="1"/>
</dbReference>
<keyword evidence="5 8" id="KW-0812">Transmembrane</keyword>
<organism evidence="9 10">
    <name type="scientific">Agathobaculum butyriciproducens</name>
    <dbReference type="NCBI Taxonomy" id="1628085"/>
    <lineage>
        <taxon>Bacteria</taxon>
        <taxon>Bacillati</taxon>
        <taxon>Bacillota</taxon>
        <taxon>Clostridia</taxon>
        <taxon>Eubacteriales</taxon>
        <taxon>Butyricicoccaceae</taxon>
        <taxon>Agathobaculum</taxon>
    </lineage>
</organism>
<evidence type="ECO:0000256" key="3">
    <source>
        <dbReference type="ARBA" id="ARBA00022448"/>
    </source>
</evidence>
<evidence type="ECO:0000256" key="4">
    <source>
        <dbReference type="ARBA" id="ARBA00022475"/>
    </source>
</evidence>
<evidence type="ECO:0000256" key="6">
    <source>
        <dbReference type="ARBA" id="ARBA00022989"/>
    </source>
</evidence>
<feature type="transmembrane region" description="Helical" evidence="8">
    <location>
        <begin position="36"/>
        <end position="55"/>
    </location>
</feature>
<dbReference type="Pfam" id="PF03547">
    <property type="entry name" value="Mem_trans"/>
    <property type="match status" value="2"/>
</dbReference>
<feature type="transmembrane region" description="Helical" evidence="8">
    <location>
        <begin position="155"/>
        <end position="173"/>
    </location>
</feature>
<dbReference type="EMBL" id="JAJEPX010000001">
    <property type="protein sequence ID" value="MCC2175590.1"/>
    <property type="molecule type" value="Genomic_DNA"/>
</dbReference>
<evidence type="ECO:0000256" key="2">
    <source>
        <dbReference type="ARBA" id="ARBA00010145"/>
    </source>
</evidence>
<feature type="transmembrane region" description="Helical" evidence="8">
    <location>
        <begin position="67"/>
        <end position="86"/>
    </location>
</feature>
<comment type="caution">
    <text evidence="9">The sequence shown here is derived from an EMBL/GenBank/DDBJ whole genome shotgun (WGS) entry which is preliminary data.</text>
</comment>
<feature type="transmembrane region" description="Helical" evidence="8">
    <location>
        <begin position="6"/>
        <end position="24"/>
    </location>
</feature>
<keyword evidence="4" id="KW-1003">Cell membrane</keyword>
<keyword evidence="6 8" id="KW-1133">Transmembrane helix</keyword>
<feature type="transmembrane region" description="Helical" evidence="8">
    <location>
        <begin position="124"/>
        <end position="143"/>
    </location>
</feature>
<gene>
    <name evidence="9" type="ORF">LKD22_00340</name>
</gene>
<dbReference type="AlphaFoldDB" id="A0AAW4W347"/>
<keyword evidence="10" id="KW-1185">Reference proteome</keyword>
<keyword evidence="3" id="KW-0813">Transport</keyword>
<proteinExistence type="inferred from homology"/>
<evidence type="ECO:0000256" key="1">
    <source>
        <dbReference type="ARBA" id="ARBA00004651"/>
    </source>
</evidence>
<reference evidence="9 10" key="1">
    <citation type="submission" date="2021-10" db="EMBL/GenBank/DDBJ databases">
        <title>Anaerobic single-cell dispensing facilitates the cultivation of human gut bacteria.</title>
        <authorList>
            <person name="Afrizal A."/>
        </authorList>
    </citation>
    <scope>NUCLEOTIDE SEQUENCE [LARGE SCALE GENOMIC DNA]</scope>
    <source>
        <strain evidence="9 10">CLA-AA-H270</strain>
    </source>
</reference>
<protein>
    <submittedName>
        <fullName evidence="9">AEC family transporter</fullName>
    </submittedName>
</protein>
<accession>A0AAW4W347</accession>
<dbReference type="Gene3D" id="1.20.1530.20">
    <property type="match status" value="1"/>
</dbReference>
<dbReference type="GeneID" id="98661023"/>
<sequence>MITQILLQQTIIMFLLMMLGLLLSRRGMITEQGSRDLSNVLLYAVIPCVILRSYMSEFSMDKLRAMGISAVIAVIAFIASIGVAYLTCGTRHRIENFAVAFGNAGFIGIPLVTAVFGAEAAFYVVSYSTLVNLLQWTYGIVIISGKKETINLKMVFVNPVFISMVIGLILFVTQPTLPSVVTGTIGYIADANTALAMIILGFYLSKVRLRDLFASARLYVVSAVRLLVVPAVTVLIFLLFPFARGEITLITLIAAATPVASSTAIFAQKFDQDYRQAVSYVCLSTILSVATLPLVMLVAEQFLS</sequence>
<dbReference type="GO" id="GO:0055085">
    <property type="term" value="P:transmembrane transport"/>
    <property type="evidence" value="ECO:0007669"/>
    <property type="project" value="InterPro"/>
</dbReference>
<dbReference type="InterPro" id="IPR004776">
    <property type="entry name" value="Mem_transp_PIN-like"/>
</dbReference>
<evidence type="ECO:0000256" key="7">
    <source>
        <dbReference type="ARBA" id="ARBA00023136"/>
    </source>
</evidence>
<evidence type="ECO:0000313" key="9">
    <source>
        <dbReference type="EMBL" id="MCC2175590.1"/>
    </source>
</evidence>
<feature type="transmembrane region" description="Helical" evidence="8">
    <location>
        <begin position="98"/>
        <end position="118"/>
    </location>
</feature>
<evidence type="ECO:0000256" key="8">
    <source>
        <dbReference type="SAM" id="Phobius"/>
    </source>
</evidence>
<keyword evidence="7 8" id="KW-0472">Membrane</keyword>
<feature type="transmembrane region" description="Helical" evidence="8">
    <location>
        <begin position="278"/>
        <end position="299"/>
    </location>
</feature>
<evidence type="ECO:0000256" key="5">
    <source>
        <dbReference type="ARBA" id="ARBA00022692"/>
    </source>
</evidence>
<feature type="transmembrane region" description="Helical" evidence="8">
    <location>
        <begin position="216"/>
        <end position="241"/>
    </location>
</feature>
<dbReference type="GO" id="GO:0005886">
    <property type="term" value="C:plasma membrane"/>
    <property type="evidence" value="ECO:0007669"/>
    <property type="project" value="UniProtKB-SubCell"/>
</dbReference>
<dbReference type="RefSeq" id="WP_227599898.1">
    <property type="nucleotide sequence ID" value="NZ_JAJEPX010000001.1"/>
</dbReference>
<feature type="transmembrane region" description="Helical" evidence="8">
    <location>
        <begin position="247"/>
        <end position="266"/>
    </location>
</feature>
<dbReference type="InterPro" id="IPR038770">
    <property type="entry name" value="Na+/solute_symporter_sf"/>
</dbReference>
<name>A0AAW4W347_9FIRM</name>